<feature type="compositionally biased region" description="Acidic residues" evidence="1">
    <location>
        <begin position="139"/>
        <end position="169"/>
    </location>
</feature>
<dbReference type="Proteomes" id="UP001177140">
    <property type="component" value="Unassembled WGS sequence"/>
</dbReference>
<feature type="compositionally biased region" description="Acidic residues" evidence="1">
    <location>
        <begin position="109"/>
        <end position="120"/>
    </location>
</feature>
<evidence type="ECO:0000256" key="1">
    <source>
        <dbReference type="SAM" id="MobiDB-lite"/>
    </source>
</evidence>
<dbReference type="AlphaFoldDB" id="A0AA41VCQ3"/>
<feature type="compositionally biased region" description="Basic and acidic residues" evidence="1">
    <location>
        <begin position="121"/>
        <end position="132"/>
    </location>
</feature>
<feature type="region of interest" description="Disordered" evidence="1">
    <location>
        <begin position="91"/>
        <end position="189"/>
    </location>
</feature>
<feature type="region of interest" description="Disordered" evidence="1">
    <location>
        <begin position="42"/>
        <end position="79"/>
    </location>
</feature>
<evidence type="ECO:0000313" key="3">
    <source>
        <dbReference type="Proteomes" id="UP001177140"/>
    </source>
</evidence>
<feature type="compositionally biased region" description="Low complexity" evidence="1">
    <location>
        <begin position="42"/>
        <end position="62"/>
    </location>
</feature>
<organism evidence="2 3">
    <name type="scientific">Papaver nudicaule</name>
    <name type="common">Iceland poppy</name>
    <dbReference type="NCBI Taxonomy" id="74823"/>
    <lineage>
        <taxon>Eukaryota</taxon>
        <taxon>Viridiplantae</taxon>
        <taxon>Streptophyta</taxon>
        <taxon>Embryophyta</taxon>
        <taxon>Tracheophyta</taxon>
        <taxon>Spermatophyta</taxon>
        <taxon>Magnoliopsida</taxon>
        <taxon>Ranunculales</taxon>
        <taxon>Papaveraceae</taxon>
        <taxon>Papaveroideae</taxon>
        <taxon>Papaver</taxon>
    </lineage>
</organism>
<reference evidence="2" key="1">
    <citation type="submission" date="2022-03" db="EMBL/GenBank/DDBJ databases">
        <title>A functionally conserved STORR gene fusion in Papaver species that diverged 16.8 million years ago.</title>
        <authorList>
            <person name="Catania T."/>
        </authorList>
    </citation>
    <scope>NUCLEOTIDE SEQUENCE</scope>
    <source>
        <strain evidence="2">S-191538</strain>
    </source>
</reference>
<accession>A0AA41VCQ3</accession>
<comment type="caution">
    <text evidence="2">The sequence shown here is derived from an EMBL/GenBank/DDBJ whole genome shotgun (WGS) entry which is preliminary data.</text>
</comment>
<evidence type="ECO:0000313" key="2">
    <source>
        <dbReference type="EMBL" id="MCL7038827.1"/>
    </source>
</evidence>
<dbReference type="EMBL" id="JAJJMA010194430">
    <property type="protein sequence ID" value="MCL7038827.1"/>
    <property type="molecule type" value="Genomic_DNA"/>
</dbReference>
<protein>
    <submittedName>
        <fullName evidence="2">Uncharacterized protein</fullName>
    </submittedName>
</protein>
<keyword evidence="3" id="KW-1185">Reference proteome</keyword>
<feature type="compositionally biased region" description="Basic residues" evidence="1">
    <location>
        <begin position="173"/>
        <end position="189"/>
    </location>
</feature>
<name>A0AA41VCQ3_PAPNU</name>
<gene>
    <name evidence="2" type="ORF">MKW94_006198</name>
</gene>
<proteinExistence type="predicted"/>
<sequence>MDVDELIKAAQDELLLKLSINSHTTTNNLDLDLLHRFQALKSTKTPSVSSSKTADSSSAKVSLPTTAKKEGSDSGAGLLDLDSRFNALKNKSGSTATAAEIGRLGLGDDGSDGGDEDDEVEKLIRWAKDAARLDPSPPSDDDDAGGDDREDDSDDDDLEVSDDTDDEEEEIRKKSKARGAAKVKGTKKR</sequence>